<dbReference type="AlphaFoldDB" id="A0AAW1RWR1"/>
<keyword evidence="2" id="KW-1185">Reference proteome</keyword>
<protein>
    <submittedName>
        <fullName evidence="1">Uncharacterized protein</fullName>
    </submittedName>
</protein>
<dbReference type="Proteomes" id="UP001445335">
    <property type="component" value="Unassembled WGS sequence"/>
</dbReference>
<proteinExistence type="predicted"/>
<evidence type="ECO:0000313" key="2">
    <source>
        <dbReference type="Proteomes" id="UP001445335"/>
    </source>
</evidence>
<gene>
    <name evidence="1" type="ORF">WJX81_007273</name>
</gene>
<name>A0AAW1RWR1_9CHLO</name>
<accession>A0AAW1RWR1</accession>
<dbReference type="EMBL" id="JALJOU010000019">
    <property type="protein sequence ID" value="KAK9838364.1"/>
    <property type="molecule type" value="Genomic_DNA"/>
</dbReference>
<comment type="caution">
    <text evidence="1">The sequence shown here is derived from an EMBL/GenBank/DDBJ whole genome shotgun (WGS) entry which is preliminary data.</text>
</comment>
<organism evidence="1 2">
    <name type="scientific">Elliptochloris bilobata</name>
    <dbReference type="NCBI Taxonomy" id="381761"/>
    <lineage>
        <taxon>Eukaryota</taxon>
        <taxon>Viridiplantae</taxon>
        <taxon>Chlorophyta</taxon>
        <taxon>core chlorophytes</taxon>
        <taxon>Trebouxiophyceae</taxon>
        <taxon>Trebouxiophyceae incertae sedis</taxon>
        <taxon>Elliptochloris clade</taxon>
        <taxon>Elliptochloris</taxon>
    </lineage>
</organism>
<reference evidence="1 2" key="1">
    <citation type="journal article" date="2024" name="Nat. Commun.">
        <title>Phylogenomics reveals the evolutionary origins of lichenization in chlorophyte algae.</title>
        <authorList>
            <person name="Puginier C."/>
            <person name="Libourel C."/>
            <person name="Otte J."/>
            <person name="Skaloud P."/>
            <person name="Haon M."/>
            <person name="Grisel S."/>
            <person name="Petersen M."/>
            <person name="Berrin J.G."/>
            <person name="Delaux P.M."/>
            <person name="Dal Grande F."/>
            <person name="Keller J."/>
        </authorList>
    </citation>
    <scope>NUCLEOTIDE SEQUENCE [LARGE SCALE GENOMIC DNA]</scope>
    <source>
        <strain evidence="1 2">SAG 245.80</strain>
    </source>
</reference>
<evidence type="ECO:0000313" key="1">
    <source>
        <dbReference type="EMBL" id="KAK9838364.1"/>
    </source>
</evidence>
<sequence length="121" mass="13356">MTHGTTHAGVCCRCGCVSAKADVSLKRRSRHSPRWVAHSGSQPSLSIELLASSHPDAVRRRHEAEQRRAMLRQEVASVSHVNWWEGELPANLLSAGTPEAFRQAVASHRLLPTTPRSPFCQ</sequence>